<dbReference type="GO" id="GO:0004477">
    <property type="term" value="F:methenyltetrahydrofolate cyclohydrolase activity"/>
    <property type="evidence" value="ECO:0007669"/>
    <property type="project" value="TreeGrafter"/>
</dbReference>
<dbReference type="FunFam" id="3.40.50.720:FF:000006">
    <property type="entry name" value="Bifunctional protein FolD"/>
    <property type="match status" value="1"/>
</dbReference>
<evidence type="ECO:0000256" key="4">
    <source>
        <dbReference type="ARBA" id="ARBA00022801"/>
    </source>
</evidence>
<dbReference type="InterPro" id="IPR020867">
    <property type="entry name" value="THF_DH/CycHdrlase_CS"/>
</dbReference>
<evidence type="ECO:0000256" key="2">
    <source>
        <dbReference type="ARBA" id="ARBA00011738"/>
    </source>
</evidence>
<dbReference type="InterPro" id="IPR020630">
    <property type="entry name" value="THF_DH/CycHdrlase_cat_dom"/>
</dbReference>
<dbReference type="Gene3D" id="3.40.50.10860">
    <property type="entry name" value="Leucine Dehydrogenase, chain A, domain 1"/>
    <property type="match status" value="1"/>
</dbReference>
<protein>
    <submittedName>
        <fullName evidence="10">5, 10-methylenetetrahydrofolate dehydrogenase</fullName>
    </submittedName>
</protein>
<dbReference type="Proteomes" id="UP001054902">
    <property type="component" value="Unassembled WGS sequence"/>
</dbReference>
<dbReference type="PANTHER" id="PTHR48099:SF5">
    <property type="entry name" value="C-1-TETRAHYDROFOLATE SYNTHASE, CYTOPLASMIC"/>
    <property type="match status" value="1"/>
</dbReference>
<evidence type="ECO:0000256" key="7">
    <source>
        <dbReference type="ARBA" id="ARBA00023268"/>
    </source>
</evidence>
<dbReference type="Pfam" id="PF02882">
    <property type="entry name" value="THF_DHG_CYH_C"/>
    <property type="match status" value="1"/>
</dbReference>
<dbReference type="GO" id="GO:0004488">
    <property type="term" value="F:methylenetetrahydrofolate dehydrogenase (NADP+) activity"/>
    <property type="evidence" value="ECO:0007669"/>
    <property type="project" value="InterPro"/>
</dbReference>
<keyword evidence="11" id="KW-1185">Reference proteome</keyword>
<dbReference type="FunFam" id="3.40.50.10860:FF:000005">
    <property type="entry name" value="C-1-tetrahydrofolate synthase, cytoplasmic, putative"/>
    <property type="match status" value="1"/>
</dbReference>
<dbReference type="GO" id="GO:0005829">
    <property type="term" value="C:cytosol"/>
    <property type="evidence" value="ECO:0007669"/>
    <property type="project" value="TreeGrafter"/>
</dbReference>
<dbReference type="PROSITE" id="PS00767">
    <property type="entry name" value="THF_DHG_CYH_2"/>
    <property type="match status" value="1"/>
</dbReference>
<evidence type="ECO:0000313" key="10">
    <source>
        <dbReference type="EMBL" id="GFH45682.1"/>
    </source>
</evidence>
<reference evidence="10 11" key="1">
    <citation type="journal article" date="2021" name="Sci. Rep.">
        <title>The genome of the diatom Chaetoceros tenuissimus carries an ancient integrated fragment of an extant virus.</title>
        <authorList>
            <person name="Hongo Y."/>
            <person name="Kimura K."/>
            <person name="Takaki Y."/>
            <person name="Yoshida Y."/>
            <person name="Baba S."/>
            <person name="Kobayashi G."/>
            <person name="Nagasaki K."/>
            <person name="Hano T."/>
            <person name="Tomaru Y."/>
        </authorList>
    </citation>
    <scope>NUCLEOTIDE SEQUENCE [LARGE SCALE GENOMIC DNA]</scope>
    <source>
        <strain evidence="10 11">NIES-3715</strain>
    </source>
</reference>
<feature type="domain" description="Tetrahydrofolate dehydrogenase/cyclohydrolase NAD(P)-binding" evidence="9">
    <location>
        <begin position="152"/>
        <end position="298"/>
    </location>
</feature>
<name>A0AAD3CGI1_9STRA</name>
<dbReference type="PROSITE" id="PS00766">
    <property type="entry name" value="THF_DHG_CYH_1"/>
    <property type="match status" value="1"/>
</dbReference>
<keyword evidence="6" id="KW-0560">Oxidoreductase</keyword>
<gene>
    <name evidence="10" type="ORF">CTEN210_02156</name>
</gene>
<proteinExistence type="inferred from homology"/>
<dbReference type="EMBL" id="BLLK01000022">
    <property type="protein sequence ID" value="GFH45682.1"/>
    <property type="molecule type" value="Genomic_DNA"/>
</dbReference>
<dbReference type="InterPro" id="IPR000672">
    <property type="entry name" value="THF_DH/CycHdrlase"/>
</dbReference>
<evidence type="ECO:0000256" key="3">
    <source>
        <dbReference type="ARBA" id="ARBA00022563"/>
    </source>
</evidence>
<keyword evidence="3" id="KW-0554">One-carbon metabolism</keyword>
<dbReference type="SUPFAM" id="SSF51735">
    <property type="entry name" value="NAD(P)-binding Rossmann-fold domains"/>
    <property type="match status" value="1"/>
</dbReference>
<evidence type="ECO:0000259" key="9">
    <source>
        <dbReference type="Pfam" id="PF02882"/>
    </source>
</evidence>
<feature type="domain" description="Tetrahydrofolate dehydrogenase/cyclohydrolase catalytic" evidence="8">
    <location>
        <begin position="6"/>
        <end position="117"/>
    </location>
</feature>
<sequence>MSGEDIDGKAVAATIRGELKERVSSLRSPPGLAVILVGSRRDSQTYVRMKKKACEEVGIQSFGFDYPDTVTEDELLQKIAELNSDDKVHGILVQLPLPKHINEDSIIEAVHPTKDVDGLHPRNNAALCSTGTHVGAEKVDWADLSSVPFHIPCTPQGCIELLDRSGVELKGKNAVVIGRSNLVGLPVAMLLMHRDATVTIVHSKTTDAPGVVGRADVVVAAVGRAEMVKKEWIKEGAVVIDVGINSVDDASAKRGYRLVGDVDYAGCKEVASKITPVPGGVGPMTIAMLLRNTVNSCVRSGATKGE</sequence>
<dbReference type="AlphaFoldDB" id="A0AAD3CGI1"/>
<evidence type="ECO:0000256" key="5">
    <source>
        <dbReference type="ARBA" id="ARBA00022857"/>
    </source>
</evidence>
<organism evidence="10 11">
    <name type="scientific">Chaetoceros tenuissimus</name>
    <dbReference type="NCBI Taxonomy" id="426638"/>
    <lineage>
        <taxon>Eukaryota</taxon>
        <taxon>Sar</taxon>
        <taxon>Stramenopiles</taxon>
        <taxon>Ochrophyta</taxon>
        <taxon>Bacillariophyta</taxon>
        <taxon>Coscinodiscophyceae</taxon>
        <taxon>Chaetocerotophycidae</taxon>
        <taxon>Chaetocerotales</taxon>
        <taxon>Chaetocerotaceae</taxon>
        <taxon>Chaetoceros</taxon>
    </lineage>
</organism>
<comment type="caution">
    <text evidence="10">The sequence shown here is derived from an EMBL/GenBank/DDBJ whole genome shotgun (WGS) entry which is preliminary data.</text>
</comment>
<dbReference type="SUPFAM" id="SSF53223">
    <property type="entry name" value="Aminoacid dehydrogenase-like, N-terminal domain"/>
    <property type="match status" value="1"/>
</dbReference>
<dbReference type="Gene3D" id="3.40.50.720">
    <property type="entry name" value="NAD(P)-binding Rossmann-like Domain"/>
    <property type="match status" value="1"/>
</dbReference>
<dbReference type="GO" id="GO:0035999">
    <property type="term" value="P:tetrahydrofolate interconversion"/>
    <property type="evidence" value="ECO:0007669"/>
    <property type="project" value="TreeGrafter"/>
</dbReference>
<keyword evidence="4" id="KW-0378">Hydrolase</keyword>
<comment type="subunit">
    <text evidence="2">Homodimer.</text>
</comment>
<dbReference type="PANTHER" id="PTHR48099">
    <property type="entry name" value="C-1-TETRAHYDROFOLATE SYNTHASE, CYTOPLASMIC-RELATED"/>
    <property type="match status" value="1"/>
</dbReference>
<dbReference type="InterPro" id="IPR046346">
    <property type="entry name" value="Aminoacid_DH-like_N_sf"/>
</dbReference>
<dbReference type="CDD" id="cd01080">
    <property type="entry name" value="NAD_bind_m-THF_DH_Cyclohyd"/>
    <property type="match status" value="1"/>
</dbReference>
<comment type="pathway">
    <text evidence="1">One-carbon metabolism; tetrahydrofolate interconversion.</text>
</comment>
<keyword evidence="7" id="KW-0511">Multifunctional enzyme</keyword>
<dbReference type="HAMAP" id="MF_01576">
    <property type="entry name" value="THF_DHG_CYH"/>
    <property type="match status" value="1"/>
</dbReference>
<dbReference type="InterPro" id="IPR020631">
    <property type="entry name" value="THF_DH/CycHdrlase_NAD-bd_dom"/>
</dbReference>
<evidence type="ECO:0000256" key="1">
    <source>
        <dbReference type="ARBA" id="ARBA00004777"/>
    </source>
</evidence>
<evidence type="ECO:0000256" key="6">
    <source>
        <dbReference type="ARBA" id="ARBA00023002"/>
    </source>
</evidence>
<accession>A0AAD3CGI1</accession>
<dbReference type="PRINTS" id="PR00085">
    <property type="entry name" value="THFDHDRGNASE"/>
</dbReference>
<dbReference type="InterPro" id="IPR036291">
    <property type="entry name" value="NAD(P)-bd_dom_sf"/>
</dbReference>
<dbReference type="Pfam" id="PF00763">
    <property type="entry name" value="THF_DHG_CYH"/>
    <property type="match status" value="1"/>
</dbReference>
<keyword evidence="5" id="KW-0521">NADP</keyword>
<evidence type="ECO:0000313" key="11">
    <source>
        <dbReference type="Proteomes" id="UP001054902"/>
    </source>
</evidence>
<evidence type="ECO:0000259" key="8">
    <source>
        <dbReference type="Pfam" id="PF00763"/>
    </source>
</evidence>